<dbReference type="Proteomes" id="UP001151582">
    <property type="component" value="Unassembled WGS sequence"/>
</dbReference>
<name>A0A9W8EBN9_9FUNG</name>
<comment type="caution">
    <text evidence="6">Lacks conserved residue(s) required for the propagation of feature annotation.</text>
</comment>
<feature type="transmembrane region" description="Helical" evidence="6">
    <location>
        <begin position="108"/>
        <end position="128"/>
    </location>
</feature>
<organism evidence="7 8">
    <name type="scientific">Dimargaris verticillata</name>
    <dbReference type="NCBI Taxonomy" id="2761393"/>
    <lineage>
        <taxon>Eukaryota</taxon>
        <taxon>Fungi</taxon>
        <taxon>Fungi incertae sedis</taxon>
        <taxon>Zoopagomycota</taxon>
        <taxon>Kickxellomycotina</taxon>
        <taxon>Dimargaritomycetes</taxon>
        <taxon>Dimargaritales</taxon>
        <taxon>Dimargaritaceae</taxon>
        <taxon>Dimargaris</taxon>
    </lineage>
</organism>
<dbReference type="OrthoDB" id="10009287at2759"/>
<accession>A0A9W8EBN9</accession>
<evidence type="ECO:0000256" key="1">
    <source>
        <dbReference type="ARBA" id="ARBA00004141"/>
    </source>
</evidence>
<reference evidence="7" key="1">
    <citation type="submission" date="2022-07" db="EMBL/GenBank/DDBJ databases">
        <title>Phylogenomic reconstructions and comparative analyses of Kickxellomycotina fungi.</title>
        <authorList>
            <person name="Reynolds N.K."/>
            <person name="Stajich J.E."/>
            <person name="Barry K."/>
            <person name="Grigoriev I.V."/>
            <person name="Crous P."/>
            <person name="Smith M.E."/>
        </authorList>
    </citation>
    <scope>NUCLEOTIDE SEQUENCE</scope>
    <source>
        <strain evidence="7">RSA 567</strain>
    </source>
</reference>
<proteinExistence type="inferred from homology"/>
<dbReference type="GO" id="GO:0016020">
    <property type="term" value="C:membrane"/>
    <property type="evidence" value="ECO:0007669"/>
    <property type="project" value="UniProtKB-SubCell"/>
</dbReference>
<evidence type="ECO:0000313" key="7">
    <source>
        <dbReference type="EMBL" id="KAJ1975132.1"/>
    </source>
</evidence>
<evidence type="ECO:0000256" key="2">
    <source>
        <dbReference type="ARBA" id="ARBA00008573"/>
    </source>
</evidence>
<feature type="transmembrane region" description="Helical" evidence="6">
    <location>
        <begin position="37"/>
        <end position="56"/>
    </location>
</feature>
<keyword evidence="4 6" id="KW-1133">Transmembrane helix</keyword>
<dbReference type="Pfam" id="PF03134">
    <property type="entry name" value="TB2_DP1_HVA22"/>
    <property type="match status" value="1"/>
</dbReference>
<evidence type="ECO:0000256" key="6">
    <source>
        <dbReference type="RuleBase" id="RU362006"/>
    </source>
</evidence>
<dbReference type="InterPro" id="IPR004345">
    <property type="entry name" value="TB2_DP1_HVA22"/>
</dbReference>
<comment type="subcellular location">
    <subcellularLocation>
        <location evidence="1 6">Membrane</location>
        <topology evidence="1 6">Multi-pass membrane protein</topology>
    </subcellularLocation>
</comment>
<protein>
    <recommendedName>
        <fullName evidence="6">Protein YOP1</fullName>
    </recommendedName>
</protein>
<keyword evidence="5 6" id="KW-0472">Membrane</keyword>
<keyword evidence="3 6" id="KW-0812">Transmembrane</keyword>
<dbReference type="AlphaFoldDB" id="A0A9W8EBN9"/>
<dbReference type="PANTHER" id="PTHR12300">
    <property type="entry name" value="HVA22-LIKE PROTEINS"/>
    <property type="match status" value="1"/>
</dbReference>
<evidence type="ECO:0000256" key="4">
    <source>
        <dbReference type="ARBA" id="ARBA00022989"/>
    </source>
</evidence>
<evidence type="ECO:0000313" key="8">
    <source>
        <dbReference type="Proteomes" id="UP001151582"/>
    </source>
</evidence>
<gene>
    <name evidence="7" type="primary">YOP1</name>
    <name evidence="7" type="ORF">H4R34_004450</name>
</gene>
<comment type="caution">
    <text evidence="7">The sequence shown here is derived from an EMBL/GenBank/DDBJ whole genome shotgun (WGS) entry which is preliminary data.</text>
</comment>
<keyword evidence="8" id="KW-1185">Reference proteome</keyword>
<dbReference type="PANTHER" id="PTHR12300:SF161">
    <property type="entry name" value="RECEPTOR EXPRESSION-ENHANCING PROTEIN"/>
    <property type="match status" value="1"/>
</dbReference>
<evidence type="ECO:0000256" key="5">
    <source>
        <dbReference type="ARBA" id="ARBA00023136"/>
    </source>
</evidence>
<evidence type="ECO:0000256" key="3">
    <source>
        <dbReference type="ARBA" id="ARBA00022692"/>
    </source>
</evidence>
<dbReference type="EMBL" id="JANBQB010000564">
    <property type="protein sequence ID" value="KAJ1975132.1"/>
    <property type="molecule type" value="Genomic_DNA"/>
</dbReference>
<comment type="similarity">
    <text evidence="2 6">Belongs to the DP1 family.</text>
</comment>
<sequence length="180" mass="20763">MEQLRRYHDQYYGQANRELSKIHTMNALERKTGVSKVYASCGIALVGLILVFFNIGGNLITNLIGFVYPAWSSFHAIESPGKDDDTQWLTYWTVFGLFNTAEYFSNVLLYWIPFYYVFKLVVLMWLLLPQTRGAEYVYQQYLRPVFLHRATGARLSPTEMAQSARDRAAETVENLKAHAS</sequence>